<evidence type="ECO:0000313" key="4">
    <source>
        <dbReference type="EMBL" id="NNG54692.1"/>
    </source>
</evidence>
<accession>A0A7Y7QW12</accession>
<evidence type="ECO:0000313" key="7">
    <source>
        <dbReference type="Proteomes" id="UP000557656"/>
    </source>
</evidence>
<dbReference type="Proteomes" id="UP000531581">
    <property type="component" value="Unassembled WGS sequence"/>
</dbReference>
<dbReference type="EMBL" id="JABEOV010000021">
    <property type="protein sequence ID" value="NNG54692.1"/>
    <property type="molecule type" value="Genomic_DNA"/>
</dbReference>
<dbReference type="Proteomes" id="UP000557656">
    <property type="component" value="Unassembled WGS sequence"/>
</dbReference>
<dbReference type="InterPro" id="IPR036291">
    <property type="entry name" value="NAD(P)-bd_dom_sf"/>
</dbReference>
<name>A0A7Y7QW12_9SPHN</name>
<evidence type="ECO:0000259" key="3">
    <source>
        <dbReference type="Pfam" id="PF08125"/>
    </source>
</evidence>
<dbReference type="PANTHER" id="PTHR43362">
    <property type="entry name" value="MANNITOL DEHYDROGENASE DSF1-RELATED"/>
    <property type="match status" value="1"/>
</dbReference>
<proteinExistence type="predicted"/>
<dbReference type="Gene3D" id="3.40.50.720">
    <property type="entry name" value="NAD(P)-binding Rossmann-like Domain"/>
    <property type="match status" value="1"/>
</dbReference>
<reference evidence="6 7" key="1">
    <citation type="submission" date="2020-05" db="EMBL/GenBank/DDBJ databases">
        <title>Draft Genome Sequences of Sphingomonas sp. Isolated from the International Space Station.</title>
        <authorList>
            <person name="Bijlani S."/>
            <person name="Singh N.K."/>
            <person name="Mason C.E."/>
            <person name="Wang C.C."/>
            <person name="Venkateswaran K."/>
        </authorList>
    </citation>
    <scope>NUCLEOTIDE SEQUENCE [LARGE SCALE GENOMIC DNA]</scope>
    <source>
        <strain evidence="4 7">IIF7SW-B5</strain>
        <strain evidence="5">ISS-IIF7SWP</strain>
    </source>
</reference>
<dbReference type="Gene3D" id="1.10.1040.10">
    <property type="entry name" value="N-(1-d-carboxylethyl)-l-norvaline Dehydrogenase, domain 2"/>
    <property type="match status" value="1"/>
</dbReference>
<dbReference type="PANTHER" id="PTHR43362:SF1">
    <property type="entry name" value="MANNITOL DEHYDROGENASE 2-RELATED"/>
    <property type="match status" value="1"/>
</dbReference>
<dbReference type="InterPro" id="IPR013131">
    <property type="entry name" value="Mannitol_DH_N"/>
</dbReference>
<dbReference type="RefSeq" id="WP_061779321.1">
    <property type="nucleotide sequence ID" value="NZ_JABEOV010000021.1"/>
</dbReference>
<protein>
    <submittedName>
        <fullName evidence="5">Mannitol dehydrogenase family protein</fullName>
    </submittedName>
</protein>
<keyword evidence="7" id="KW-1185">Reference proteome</keyword>
<dbReference type="GO" id="GO:0016616">
    <property type="term" value="F:oxidoreductase activity, acting on the CH-OH group of donors, NAD or NADP as acceptor"/>
    <property type="evidence" value="ECO:0007669"/>
    <property type="project" value="TreeGrafter"/>
</dbReference>
<evidence type="ECO:0000313" key="5">
    <source>
        <dbReference type="EMBL" id="NVP31721.1"/>
    </source>
</evidence>
<dbReference type="PRINTS" id="PR00084">
    <property type="entry name" value="MTLDHDRGNASE"/>
</dbReference>
<dbReference type="InterPro" id="IPR000669">
    <property type="entry name" value="Mannitol_DH"/>
</dbReference>
<dbReference type="Pfam" id="PF08125">
    <property type="entry name" value="Mannitol_dh_C"/>
    <property type="match status" value="1"/>
</dbReference>
<dbReference type="EMBL" id="JABYQV010000008">
    <property type="protein sequence ID" value="NVP31721.1"/>
    <property type="molecule type" value="Genomic_DNA"/>
</dbReference>
<dbReference type="InterPro" id="IPR008927">
    <property type="entry name" value="6-PGluconate_DH-like_C_sf"/>
</dbReference>
<keyword evidence="1" id="KW-0560">Oxidoreductase</keyword>
<dbReference type="GeneID" id="78485317"/>
<evidence type="ECO:0000259" key="2">
    <source>
        <dbReference type="Pfam" id="PF01232"/>
    </source>
</evidence>
<dbReference type="AlphaFoldDB" id="A0A7Y7QW12"/>
<feature type="domain" description="Mannitol dehydrogenase C-terminal" evidence="3">
    <location>
        <begin position="276"/>
        <end position="405"/>
    </location>
</feature>
<dbReference type="InterPro" id="IPR013328">
    <property type="entry name" value="6PGD_dom2"/>
</dbReference>
<dbReference type="Pfam" id="PF01232">
    <property type="entry name" value="Mannitol_dh"/>
    <property type="match status" value="1"/>
</dbReference>
<dbReference type="InterPro" id="IPR050988">
    <property type="entry name" value="Mannitol_DH/Oxidoreductase"/>
</dbReference>
<dbReference type="InterPro" id="IPR013118">
    <property type="entry name" value="Mannitol_DH_C"/>
</dbReference>
<dbReference type="SUPFAM" id="SSF48179">
    <property type="entry name" value="6-phosphogluconate dehydrogenase C-terminal domain-like"/>
    <property type="match status" value="1"/>
</dbReference>
<evidence type="ECO:0000313" key="6">
    <source>
        <dbReference type="Proteomes" id="UP000531581"/>
    </source>
</evidence>
<evidence type="ECO:0000256" key="1">
    <source>
        <dbReference type="ARBA" id="ARBA00023002"/>
    </source>
</evidence>
<comment type="caution">
    <text evidence="5">The sequence shown here is derived from an EMBL/GenBank/DDBJ whole genome shotgun (WGS) entry which is preliminary data.</text>
</comment>
<sequence length="458" mass="49240">MTRLSEATAAHLPAGVSRPGYDRASQRIGIVHLGLGAFHRAHQAVYTDDAMAAGDRDWAIAGASLRSAGVHDQMAPQDGLYTVTERSSEGESVRLIGAIREVTVAAKAPERLAALLAAADTRIVTLTVTEKGYWRRPDGATDLAGIVADGNSIYHHLARAVVARQAAGLAPLTLVSCDNLPDNGRVLRAGVAAFLNHQGETAARGWFERDWRCPNTMVDRIVPAVTDGDRARVEAVLGMRDEAAVVTEPYRQWVIEDDFAGDRPRWELGGAQFVADVAPYETAKLRMLNGAHSALAYLGLERGHRFVHEAVADPAIRPVVERLMRQEAATSFTAAEGQQLDPYADALLARFANVTLEHRLSQIASDGSQKVGPRWLSSLAAHGGDAPATLTALAAWLRFIRTGNDASPDPRRAELARLWAQGDAGRVVDALFGAGGSMAGLWQPTEVQRQALVRAIEL</sequence>
<feature type="domain" description="Mannitol dehydrogenase N-terminal" evidence="2">
    <location>
        <begin position="29"/>
        <end position="267"/>
    </location>
</feature>
<dbReference type="SUPFAM" id="SSF51735">
    <property type="entry name" value="NAD(P)-binding Rossmann-fold domains"/>
    <property type="match status" value="1"/>
</dbReference>
<gene>
    <name evidence="4" type="ORF">HKX05_15185</name>
    <name evidence="5" type="ORF">HLV41_11770</name>
</gene>
<organism evidence="5 6">
    <name type="scientific">Sphingomonas sanguinis</name>
    <dbReference type="NCBI Taxonomy" id="33051"/>
    <lineage>
        <taxon>Bacteria</taxon>
        <taxon>Pseudomonadati</taxon>
        <taxon>Pseudomonadota</taxon>
        <taxon>Alphaproteobacteria</taxon>
        <taxon>Sphingomonadales</taxon>
        <taxon>Sphingomonadaceae</taxon>
        <taxon>Sphingomonas</taxon>
    </lineage>
</organism>